<organism evidence="1 2">
    <name type="scientific">Micromonospora deserti</name>
    <dbReference type="NCBI Taxonomy" id="2070366"/>
    <lineage>
        <taxon>Bacteria</taxon>
        <taxon>Bacillati</taxon>
        <taxon>Actinomycetota</taxon>
        <taxon>Actinomycetes</taxon>
        <taxon>Micromonosporales</taxon>
        <taxon>Micromonosporaceae</taxon>
        <taxon>Micromonospora</taxon>
    </lineage>
</organism>
<name>A0A2W2DM86_9ACTN</name>
<evidence type="ECO:0000313" key="1">
    <source>
        <dbReference type="EMBL" id="PZF98246.1"/>
    </source>
</evidence>
<dbReference type="EMBL" id="POUB01000079">
    <property type="protein sequence ID" value="PZF98246.1"/>
    <property type="molecule type" value="Genomic_DNA"/>
</dbReference>
<dbReference type="Proteomes" id="UP000248749">
    <property type="component" value="Unassembled WGS sequence"/>
</dbReference>
<proteinExistence type="predicted"/>
<dbReference type="RefSeq" id="WP_111134606.1">
    <property type="nucleotide sequence ID" value="NZ_POUB01000079.1"/>
</dbReference>
<accession>A0A2W2DM86</accession>
<sequence>MTDEWIKHDGDHWGTARMIANHLGPDITEAMIRNWAARDGLPTAKMRDQRGRRQTRYPLSRAIGIEAEKFLSGRGRKRRLDERIMATA</sequence>
<dbReference type="AlphaFoldDB" id="A0A2W2DM86"/>
<keyword evidence="2" id="KW-1185">Reference proteome</keyword>
<comment type="caution">
    <text evidence="1">The sequence shown here is derived from an EMBL/GenBank/DDBJ whole genome shotgun (WGS) entry which is preliminary data.</text>
</comment>
<protein>
    <recommendedName>
        <fullName evidence="3">DNA-binding protein</fullName>
    </recommendedName>
</protein>
<evidence type="ECO:0008006" key="3">
    <source>
        <dbReference type="Google" id="ProtNLM"/>
    </source>
</evidence>
<reference evidence="1 2" key="1">
    <citation type="submission" date="2018-01" db="EMBL/GenBank/DDBJ databases">
        <title>Draft genome sequence of Salinispora sp. 13K206.</title>
        <authorList>
            <person name="Sahin N."/>
            <person name="Saygin H."/>
            <person name="Ay H."/>
        </authorList>
    </citation>
    <scope>NUCLEOTIDE SEQUENCE [LARGE SCALE GENOMIC DNA]</scope>
    <source>
        <strain evidence="1 2">13K206</strain>
    </source>
</reference>
<dbReference type="OrthoDB" id="3403353at2"/>
<evidence type="ECO:0000313" key="2">
    <source>
        <dbReference type="Proteomes" id="UP000248749"/>
    </source>
</evidence>
<gene>
    <name evidence="1" type="ORF">C1I99_13755</name>
</gene>